<dbReference type="InterPro" id="IPR029491">
    <property type="entry name" value="Helicase_HTH"/>
</dbReference>
<evidence type="ECO:0000313" key="3">
    <source>
        <dbReference type="Proteomes" id="UP000199444"/>
    </source>
</evidence>
<name>A0A1H1BNZ5_9BACI</name>
<dbReference type="InterPro" id="IPR008308">
    <property type="entry name" value="YpbB-like"/>
</dbReference>
<dbReference type="Gene3D" id="1.10.10.1390">
    <property type="entry name" value="ATP-dependent DNA helicase RecQ"/>
    <property type="match status" value="1"/>
</dbReference>
<sequence>MIFDRIVITCCSQLKTGRSVAAIYHLLRGKKSIQTVQDAHIYKLDNFYGIYKSLKKQNFDERIDKLISAGLVQLNDNSSAIPTALGNEWLQENPNSIPLRYFNGMNYSSSATIFFERLVLLIQTISNSSNSNLNFIPVVDKPVVTGWVKKQYYVIKQDRHYFLQSFYDELYDLLKCFQDQEASMFVDSLTGFKHYGMSSYQLADNYNLKLIDVPLALIGIIHHMLFTIEHDTRKYPLLSHIKNELPEYSNTTKSATKTRELLNCHYTAEEISIMRNLKLNTIYDHIVEIALYDEQFPLDNYIDEQGHQEVLNVINRLKSYKLKDIKQEINKEISYFQIRLVLAVENIT</sequence>
<organism evidence="2 3">
    <name type="scientific">Virgibacillus salinus</name>
    <dbReference type="NCBI Taxonomy" id="553311"/>
    <lineage>
        <taxon>Bacteria</taxon>
        <taxon>Bacillati</taxon>
        <taxon>Bacillota</taxon>
        <taxon>Bacilli</taxon>
        <taxon>Bacillales</taxon>
        <taxon>Bacillaceae</taxon>
        <taxon>Virgibacillus</taxon>
    </lineage>
</organism>
<evidence type="ECO:0000313" key="2">
    <source>
        <dbReference type="EMBL" id="SDQ53671.1"/>
    </source>
</evidence>
<evidence type="ECO:0000259" key="1">
    <source>
        <dbReference type="Pfam" id="PF14493"/>
    </source>
</evidence>
<dbReference type="AlphaFoldDB" id="A0A1H1BNZ5"/>
<dbReference type="EMBL" id="FNKD01000002">
    <property type="protein sequence ID" value="SDQ53671.1"/>
    <property type="molecule type" value="Genomic_DNA"/>
</dbReference>
<reference evidence="2 3" key="1">
    <citation type="submission" date="2016-10" db="EMBL/GenBank/DDBJ databases">
        <authorList>
            <person name="de Groot N.N."/>
        </authorList>
    </citation>
    <scope>NUCLEOTIDE SEQUENCE [LARGE SCALE GENOMIC DNA]</scope>
    <source>
        <strain evidence="2 3">CGMCC 1.10449</strain>
    </source>
</reference>
<accession>A0A1H1BNZ5</accession>
<feature type="domain" description="Helicase Helix-turn-helix" evidence="1">
    <location>
        <begin position="254"/>
        <end position="342"/>
    </location>
</feature>
<dbReference type="STRING" id="553311.SAMN05216231_1842"/>
<keyword evidence="3" id="KW-1185">Reference proteome</keyword>
<dbReference type="PIRSF" id="PIRSF021350">
    <property type="entry name" value="UCP021350"/>
    <property type="match status" value="1"/>
</dbReference>
<gene>
    <name evidence="2" type="ORF">SAMN05216231_1842</name>
</gene>
<dbReference type="Pfam" id="PF14493">
    <property type="entry name" value="HTH_40"/>
    <property type="match status" value="1"/>
</dbReference>
<dbReference type="Proteomes" id="UP000199444">
    <property type="component" value="Unassembled WGS sequence"/>
</dbReference>
<dbReference type="RefSeq" id="WP_092492678.1">
    <property type="nucleotide sequence ID" value="NZ_FNKD01000002.1"/>
</dbReference>
<proteinExistence type="predicted"/>
<protein>
    <submittedName>
        <fullName evidence="2">Uncharacterized protein YpbB</fullName>
    </submittedName>
</protein>